<evidence type="ECO:0000256" key="1">
    <source>
        <dbReference type="ARBA" id="ARBA00000085"/>
    </source>
</evidence>
<dbReference type="Gene3D" id="3.30.450.20">
    <property type="entry name" value="PAS domain"/>
    <property type="match status" value="3"/>
</dbReference>
<dbReference type="SMART" id="SM00448">
    <property type="entry name" value="REC"/>
    <property type="match status" value="1"/>
</dbReference>
<dbReference type="PROSITE" id="PS50109">
    <property type="entry name" value="HIS_KIN"/>
    <property type="match status" value="1"/>
</dbReference>
<dbReference type="Gene3D" id="2.10.70.100">
    <property type="match status" value="1"/>
</dbReference>
<dbReference type="InterPro" id="IPR001789">
    <property type="entry name" value="Sig_transdc_resp-reg_receiver"/>
</dbReference>
<dbReference type="InterPro" id="IPR003661">
    <property type="entry name" value="HisK_dim/P_dom"/>
</dbReference>
<dbReference type="InterPro" id="IPR036097">
    <property type="entry name" value="HisK_dim/P_sf"/>
</dbReference>
<dbReference type="NCBIfam" id="TIGR00229">
    <property type="entry name" value="sensory_box"/>
    <property type="match status" value="3"/>
</dbReference>
<name>A0A5B9VV18_9BACT</name>
<evidence type="ECO:0000259" key="9">
    <source>
        <dbReference type="PROSITE" id="PS50112"/>
    </source>
</evidence>
<dbReference type="InterPro" id="IPR005467">
    <property type="entry name" value="His_kinase_dom"/>
</dbReference>
<evidence type="ECO:0000259" key="7">
    <source>
        <dbReference type="PROSITE" id="PS50109"/>
    </source>
</evidence>
<dbReference type="RefSeq" id="WP_148590162.1">
    <property type="nucleotide sequence ID" value="NZ_CP042997.1"/>
</dbReference>
<feature type="domain" description="PAC" evidence="10">
    <location>
        <begin position="233"/>
        <end position="285"/>
    </location>
</feature>
<keyword evidence="5" id="KW-0175">Coiled coil</keyword>
<feature type="domain" description="PAS" evidence="9">
    <location>
        <begin position="160"/>
        <end position="230"/>
    </location>
</feature>
<dbReference type="InterPro" id="IPR011006">
    <property type="entry name" value="CheY-like_superfamily"/>
</dbReference>
<dbReference type="CDD" id="cd00082">
    <property type="entry name" value="HisKA"/>
    <property type="match status" value="1"/>
</dbReference>
<reference evidence="11 12" key="1">
    <citation type="submission" date="2019-08" db="EMBL/GenBank/DDBJ databases">
        <title>Deep-cultivation of Planctomycetes and their phenomic and genomic characterization uncovers novel biology.</title>
        <authorList>
            <person name="Wiegand S."/>
            <person name="Jogler M."/>
            <person name="Boedeker C."/>
            <person name="Pinto D."/>
            <person name="Vollmers J."/>
            <person name="Rivas-Marin E."/>
            <person name="Kohn T."/>
            <person name="Peeters S.H."/>
            <person name="Heuer A."/>
            <person name="Rast P."/>
            <person name="Oberbeckmann S."/>
            <person name="Bunk B."/>
            <person name="Jeske O."/>
            <person name="Meyerdierks A."/>
            <person name="Storesund J.E."/>
            <person name="Kallscheuer N."/>
            <person name="Luecker S."/>
            <person name="Lage O.M."/>
            <person name="Pohl T."/>
            <person name="Merkel B.J."/>
            <person name="Hornburger P."/>
            <person name="Mueller R.-W."/>
            <person name="Bruemmer F."/>
            <person name="Labrenz M."/>
            <person name="Spormann A.M."/>
            <person name="Op den Camp H."/>
            <person name="Overmann J."/>
            <person name="Amann R."/>
            <person name="Jetten M.S.M."/>
            <person name="Mascher T."/>
            <person name="Medema M.H."/>
            <person name="Devos D.P."/>
            <person name="Kaster A.-K."/>
            <person name="Ovreas L."/>
            <person name="Rohde M."/>
            <person name="Galperin M.Y."/>
            <person name="Jogler C."/>
        </authorList>
    </citation>
    <scope>NUCLEOTIDE SEQUENCE [LARGE SCALE GENOMIC DNA]</scope>
    <source>
        <strain evidence="11 12">OJF2</strain>
    </source>
</reference>
<dbReference type="InterPro" id="IPR004358">
    <property type="entry name" value="Sig_transdc_His_kin-like_C"/>
</dbReference>
<dbReference type="GO" id="GO:0006355">
    <property type="term" value="P:regulation of DNA-templated transcription"/>
    <property type="evidence" value="ECO:0007669"/>
    <property type="project" value="InterPro"/>
</dbReference>
<dbReference type="CDD" id="cd16922">
    <property type="entry name" value="HATPase_EvgS-ArcB-TorS-like"/>
    <property type="match status" value="1"/>
</dbReference>
<dbReference type="Pfam" id="PF00072">
    <property type="entry name" value="Response_reg"/>
    <property type="match status" value="1"/>
</dbReference>
<dbReference type="InterPro" id="IPR013655">
    <property type="entry name" value="PAS_fold_3"/>
</dbReference>
<evidence type="ECO:0000256" key="5">
    <source>
        <dbReference type="SAM" id="Coils"/>
    </source>
</evidence>
<dbReference type="SMART" id="SM00387">
    <property type="entry name" value="HATPase_c"/>
    <property type="match status" value="1"/>
</dbReference>
<dbReference type="Gene3D" id="3.40.50.2300">
    <property type="match status" value="1"/>
</dbReference>
<gene>
    <name evidence="11" type="primary">luxQ_1</name>
    <name evidence="11" type="ORF">OJF2_00400</name>
</gene>
<evidence type="ECO:0000259" key="10">
    <source>
        <dbReference type="PROSITE" id="PS50113"/>
    </source>
</evidence>
<dbReference type="OrthoDB" id="3272385at2"/>
<dbReference type="SUPFAM" id="SSF52172">
    <property type="entry name" value="CheY-like"/>
    <property type="match status" value="1"/>
</dbReference>
<dbReference type="Pfam" id="PF08447">
    <property type="entry name" value="PAS_3"/>
    <property type="match status" value="2"/>
</dbReference>
<dbReference type="PROSITE" id="PS50113">
    <property type="entry name" value="PAC"/>
    <property type="match status" value="3"/>
</dbReference>
<evidence type="ECO:0000256" key="6">
    <source>
        <dbReference type="SAM" id="MobiDB-lite"/>
    </source>
</evidence>
<dbReference type="EMBL" id="CP042997">
    <property type="protein sequence ID" value="QEH31575.1"/>
    <property type="molecule type" value="Genomic_DNA"/>
</dbReference>
<comment type="catalytic activity">
    <reaction evidence="1">
        <text>ATP + protein L-histidine = ADP + protein N-phospho-L-histidine.</text>
        <dbReference type="EC" id="2.7.13.3"/>
    </reaction>
</comment>
<feature type="domain" description="Response regulatory" evidence="8">
    <location>
        <begin position="678"/>
        <end position="794"/>
    </location>
</feature>
<sequence length="800" mass="87099">MPEEHADGLATGRPAEGVPAQGGPEGRRDADVRTIEICLRLATEAAGLGVFEWDARADAVHWGNDRMYEIFGRSRERGPIGAAEYAGEVSHPDDAGRYREALDAAARTGEFSFSGRFRRGDGELRWVEMMGRMMHAEDGTPLRMAGIVADVSDRHASQLQSEMLAAIVASSDDAIVSKDLRGVITSWNQAAERIFGYTAAEIVGRHISTLIPPGHDEDVVHILSKIRRGERVDHFETKRRTKDGRILDLSITVSPIRNAAGDIVGASKVARDVTERNRARAALRESEEQLRQITDVLPQQIWTARPDGGLDYVNARAREYAGDAASRDGAPRWAEVIHPDDRDASAEAWRRSVATGDPYEVEQRLRHAGTGAFRWHLCRARPVRDASGRIIKWYGTNTDIDDRRRWEAAVREARDEAERANRMKDEFLATLSHELRTPLNAILGWAKILTSGRVGEEHSREGLAAIERNAVAQVQIIEDLLDISRIVSGNFRLEVQRVRIQDVVEAAVASAMPAAMAKGVRLHKMIDSLAGPVSGDAARLQQVVWNLLANAVKFTPKGGTVQVLLERVNSHLEIGVVDTGIGMSPDFLPHVFDRFRQAESGTTRRHGGLGLGLAIVKQLVELHGGTVRAKSPGEGAGSTFIVSLPIAVVHPEEAGPAGLMPASPGDEAGRDRLLEGVKVLVVDDEPDARQLIHRVLADRGAEVARAASARDGLALVESFGPDVIVSDVGMPEQNGYDFLRQVRARRSPAELPAAALTAFARAEDRRQALLAGFQTHVAKPVDPAELVAVVASLAGRTQTV</sequence>
<dbReference type="InterPro" id="IPR036890">
    <property type="entry name" value="HATPase_C_sf"/>
</dbReference>
<dbReference type="InterPro" id="IPR003594">
    <property type="entry name" value="HATPase_dom"/>
</dbReference>
<dbReference type="Gene3D" id="3.30.565.10">
    <property type="entry name" value="Histidine kinase-like ATPase, C-terminal domain"/>
    <property type="match status" value="1"/>
</dbReference>
<dbReference type="PANTHER" id="PTHR43547:SF2">
    <property type="entry name" value="HYBRID SIGNAL TRANSDUCTION HISTIDINE KINASE C"/>
    <property type="match status" value="1"/>
</dbReference>
<keyword evidence="12" id="KW-1185">Reference proteome</keyword>
<dbReference type="AlphaFoldDB" id="A0A5B9VV18"/>
<dbReference type="SMART" id="SM00388">
    <property type="entry name" value="HisKA"/>
    <property type="match status" value="1"/>
</dbReference>
<keyword evidence="3 4" id="KW-0597">Phosphoprotein</keyword>
<dbReference type="SUPFAM" id="SSF47384">
    <property type="entry name" value="Homodimeric domain of signal transducing histidine kinase"/>
    <property type="match status" value="1"/>
</dbReference>
<dbReference type="FunFam" id="3.30.450.20:FF:000099">
    <property type="entry name" value="Sensory box sensor histidine kinase"/>
    <property type="match status" value="1"/>
</dbReference>
<dbReference type="EC" id="2.7.13.3" evidence="2"/>
<dbReference type="SUPFAM" id="SSF55874">
    <property type="entry name" value="ATPase domain of HSP90 chaperone/DNA topoisomerase II/histidine kinase"/>
    <property type="match status" value="1"/>
</dbReference>
<evidence type="ECO:0000313" key="11">
    <source>
        <dbReference type="EMBL" id="QEH31575.1"/>
    </source>
</evidence>
<evidence type="ECO:0000259" key="8">
    <source>
        <dbReference type="PROSITE" id="PS50110"/>
    </source>
</evidence>
<dbReference type="Pfam" id="PF00989">
    <property type="entry name" value="PAS"/>
    <property type="match status" value="1"/>
</dbReference>
<feature type="domain" description="PAS" evidence="9">
    <location>
        <begin position="286"/>
        <end position="356"/>
    </location>
</feature>
<keyword evidence="11" id="KW-0808">Transferase</keyword>
<feature type="domain" description="PAC" evidence="10">
    <location>
        <begin position="111"/>
        <end position="163"/>
    </location>
</feature>
<accession>A0A5B9VV18</accession>
<evidence type="ECO:0000256" key="2">
    <source>
        <dbReference type="ARBA" id="ARBA00012438"/>
    </source>
</evidence>
<organism evidence="11 12">
    <name type="scientific">Aquisphaera giovannonii</name>
    <dbReference type="NCBI Taxonomy" id="406548"/>
    <lineage>
        <taxon>Bacteria</taxon>
        <taxon>Pseudomonadati</taxon>
        <taxon>Planctomycetota</taxon>
        <taxon>Planctomycetia</taxon>
        <taxon>Isosphaerales</taxon>
        <taxon>Isosphaeraceae</taxon>
        <taxon>Aquisphaera</taxon>
    </lineage>
</organism>
<dbReference type="FunFam" id="3.30.565.10:FF:000010">
    <property type="entry name" value="Sensor histidine kinase RcsC"/>
    <property type="match status" value="1"/>
</dbReference>
<dbReference type="Pfam" id="PF02518">
    <property type="entry name" value="HATPase_c"/>
    <property type="match status" value="1"/>
</dbReference>
<dbReference type="SMART" id="SM00086">
    <property type="entry name" value="PAC"/>
    <property type="match status" value="3"/>
</dbReference>
<dbReference type="SUPFAM" id="SSF55785">
    <property type="entry name" value="PYP-like sensor domain (PAS domain)"/>
    <property type="match status" value="3"/>
</dbReference>
<feature type="modified residue" description="4-aspartylphosphate" evidence="4">
    <location>
        <position position="727"/>
    </location>
</feature>
<proteinExistence type="predicted"/>
<dbReference type="Pfam" id="PF00512">
    <property type="entry name" value="HisKA"/>
    <property type="match status" value="1"/>
</dbReference>
<dbReference type="KEGG" id="agv:OJF2_00400"/>
<dbReference type="Gene3D" id="1.10.287.130">
    <property type="match status" value="1"/>
</dbReference>
<dbReference type="InterPro" id="IPR013767">
    <property type="entry name" value="PAS_fold"/>
</dbReference>
<dbReference type="PROSITE" id="PS50110">
    <property type="entry name" value="RESPONSE_REGULATORY"/>
    <property type="match status" value="1"/>
</dbReference>
<protein>
    <recommendedName>
        <fullName evidence="2">histidine kinase</fullName>
        <ecNumber evidence="2">2.7.13.3</ecNumber>
    </recommendedName>
</protein>
<dbReference type="CDD" id="cd00130">
    <property type="entry name" value="PAS"/>
    <property type="match status" value="3"/>
</dbReference>
<dbReference type="GO" id="GO:0000155">
    <property type="term" value="F:phosphorelay sensor kinase activity"/>
    <property type="evidence" value="ECO:0007669"/>
    <property type="project" value="InterPro"/>
</dbReference>
<feature type="region of interest" description="Disordered" evidence="6">
    <location>
        <begin position="1"/>
        <end position="29"/>
    </location>
</feature>
<dbReference type="PANTHER" id="PTHR43547">
    <property type="entry name" value="TWO-COMPONENT HISTIDINE KINASE"/>
    <property type="match status" value="1"/>
</dbReference>
<dbReference type="PRINTS" id="PR00344">
    <property type="entry name" value="BCTRLSENSOR"/>
</dbReference>
<dbReference type="PROSITE" id="PS50112">
    <property type="entry name" value="PAS"/>
    <property type="match status" value="2"/>
</dbReference>
<evidence type="ECO:0000256" key="3">
    <source>
        <dbReference type="ARBA" id="ARBA00022553"/>
    </source>
</evidence>
<dbReference type="InterPro" id="IPR000700">
    <property type="entry name" value="PAS-assoc_C"/>
</dbReference>
<dbReference type="InterPro" id="IPR001610">
    <property type="entry name" value="PAC"/>
</dbReference>
<evidence type="ECO:0000313" key="12">
    <source>
        <dbReference type="Proteomes" id="UP000324233"/>
    </source>
</evidence>
<dbReference type="Proteomes" id="UP000324233">
    <property type="component" value="Chromosome"/>
</dbReference>
<feature type="domain" description="PAC" evidence="10">
    <location>
        <begin position="359"/>
        <end position="412"/>
    </location>
</feature>
<feature type="coiled-coil region" evidence="5">
    <location>
        <begin position="403"/>
        <end position="430"/>
    </location>
</feature>
<dbReference type="SMART" id="SM00091">
    <property type="entry name" value="PAS"/>
    <property type="match status" value="3"/>
</dbReference>
<dbReference type="InterPro" id="IPR035965">
    <property type="entry name" value="PAS-like_dom_sf"/>
</dbReference>
<feature type="domain" description="Histidine kinase" evidence="7">
    <location>
        <begin position="430"/>
        <end position="648"/>
    </location>
</feature>
<keyword evidence="11" id="KW-0418">Kinase</keyword>
<dbReference type="InterPro" id="IPR000014">
    <property type="entry name" value="PAS"/>
</dbReference>
<evidence type="ECO:0000256" key="4">
    <source>
        <dbReference type="PROSITE-ProRule" id="PRU00169"/>
    </source>
</evidence>